<protein>
    <submittedName>
        <fullName evidence="1">Uncharacterized protein</fullName>
    </submittedName>
</protein>
<keyword evidence="2" id="KW-1185">Reference proteome</keyword>
<evidence type="ECO:0000313" key="1">
    <source>
        <dbReference type="EMBL" id="SDH34416.1"/>
    </source>
</evidence>
<reference evidence="2" key="1">
    <citation type="submission" date="2016-10" db="EMBL/GenBank/DDBJ databases">
        <authorList>
            <person name="Varghese N."/>
            <person name="Submissions S."/>
        </authorList>
    </citation>
    <scope>NUCLEOTIDE SEQUENCE [LARGE SCALE GENOMIC DNA]</scope>
    <source>
        <strain evidence="2">ATCC 700689</strain>
    </source>
</reference>
<proteinExistence type="predicted"/>
<dbReference type="RefSeq" id="WP_167362059.1">
    <property type="nucleotide sequence ID" value="NZ_CP155619.1"/>
</dbReference>
<dbReference type="AlphaFoldDB" id="A0A1G8BMJ0"/>
<dbReference type="Proteomes" id="UP000182894">
    <property type="component" value="Unassembled WGS sequence"/>
</dbReference>
<organism evidence="1 2">
    <name type="scientific">Pseudomonas abietaniphila</name>
    <dbReference type="NCBI Taxonomy" id="89065"/>
    <lineage>
        <taxon>Bacteria</taxon>
        <taxon>Pseudomonadati</taxon>
        <taxon>Pseudomonadota</taxon>
        <taxon>Gammaproteobacteria</taxon>
        <taxon>Pseudomonadales</taxon>
        <taxon>Pseudomonadaceae</taxon>
        <taxon>Pseudomonas</taxon>
    </lineage>
</organism>
<sequence>MADKSVVLASAEIFDSSVSFKPTDFPRIGRARAESDNFELSELKPWFTLVDDEEEEEE</sequence>
<name>A0A1G8BMJ0_9PSED</name>
<accession>A0A1G8BMJ0</accession>
<dbReference type="EMBL" id="FNCO01000006">
    <property type="protein sequence ID" value="SDH34416.1"/>
    <property type="molecule type" value="Genomic_DNA"/>
</dbReference>
<evidence type="ECO:0000313" key="2">
    <source>
        <dbReference type="Proteomes" id="UP000182894"/>
    </source>
</evidence>
<gene>
    <name evidence="1" type="ORF">SAMN05216605_10620</name>
</gene>